<feature type="compositionally biased region" description="Polar residues" evidence="1">
    <location>
        <begin position="430"/>
        <end position="462"/>
    </location>
</feature>
<evidence type="ECO:0000313" key="4">
    <source>
        <dbReference type="EMBL" id="WVW86138.1"/>
    </source>
</evidence>
<feature type="compositionally biased region" description="Low complexity" evidence="1">
    <location>
        <begin position="284"/>
        <end position="311"/>
    </location>
</feature>
<reference evidence="4" key="4">
    <citation type="submission" date="2024-02" db="EMBL/GenBank/DDBJ databases">
        <title>Comparative genomics of Cryptococcus and Kwoniella reveals pathogenesis evolution and contrasting modes of karyotype evolution via chromosome fusion or intercentromeric recombination.</title>
        <authorList>
            <person name="Coelho M.A."/>
            <person name="David-Palma M."/>
            <person name="Shea T."/>
            <person name="Bowers K."/>
            <person name="McGinley-Smith S."/>
            <person name="Mohammad A.W."/>
            <person name="Gnirke A."/>
            <person name="Yurkov A.M."/>
            <person name="Nowrousian M."/>
            <person name="Sun S."/>
            <person name="Cuomo C.A."/>
            <person name="Heitman J."/>
        </authorList>
    </citation>
    <scope>NUCLEOTIDE SEQUENCE</scope>
    <source>
        <strain evidence="4">CBS 10118</strain>
    </source>
</reference>
<name>A0A1B9FWF4_9TREE</name>
<feature type="region of interest" description="Disordered" evidence="1">
    <location>
        <begin position="370"/>
        <end position="554"/>
    </location>
</feature>
<reference evidence="3" key="3">
    <citation type="submission" date="2014-01" db="EMBL/GenBank/DDBJ databases">
        <title>Evolution of pathogenesis and genome organization in the Tremellales.</title>
        <authorList>
            <person name="Cuomo C."/>
            <person name="Litvintseva A."/>
            <person name="Heitman J."/>
            <person name="Chen Y."/>
            <person name="Sun S."/>
            <person name="Springer D."/>
            <person name="Dromer F."/>
            <person name="Young S."/>
            <person name="Zeng Q."/>
            <person name="Chapman S."/>
            <person name="Gujja S."/>
            <person name="Saif S."/>
            <person name="Birren B."/>
        </authorList>
    </citation>
    <scope>NUCLEOTIDE SEQUENCE</scope>
    <source>
        <strain evidence="3">CBS 10118</strain>
    </source>
</reference>
<dbReference type="GeneID" id="30211854"/>
<dbReference type="KEGG" id="kbi:30211854"/>
<sequence length="554" mass="59848">MEITLDDSSPLFKYRGTWVRQHDQDPQINQYFERTFYSTNNADDSVSLTFNGTGITVYGAKKSNHGMYTVQLDGRNMGTSDGYSASPAYQQELYGVDDLSPDQEHTLVFTNAPLGVGNNLTRNSFEIDSAVIRTATTGTVYTSVIDDTSSIITYTGGNWVRGTPSNDYHGTTRMVSKDSEDYMQFRFSGSSVQLYGAVNWDHGNHSVIVDGVQSPNNVFNGSFYGLKPKATLFMINNLPEGQHDIIVTNLGQGAKGNYYDFDYAVINSTLPPSSAVASSDVSPVASTTINSPNSEDTSSSSSSAEGADQSGNGQSASEASNHVGIIAGAAVGAIVGVALIMVVAWYLVKRKRNDRGDKYTSKKDRKLNLTGEEIKPYSSGDHTPEYSTYDNPLPAGSGTYSSNSQRGSISARENDNSSVPFLTVIPSPPGSQATSYPASSVNRSNTMHSTNAPPSTSMSHNTFGVPIPREPRSGTAAPHPIEEEASHSQHIITGASNEKMRTPLPGRYQVEGREQDMGPYHPSEDEDQAVGTLPPDYRQATQPLSPGDREQSRR</sequence>
<evidence type="ECO:0000313" key="5">
    <source>
        <dbReference type="Proteomes" id="UP000092730"/>
    </source>
</evidence>
<protein>
    <submittedName>
        <fullName evidence="3">Uncharacterized protein</fullName>
    </submittedName>
</protein>
<keyword evidence="2" id="KW-1133">Transmembrane helix</keyword>
<accession>A0A1B9FWF4</accession>
<feature type="region of interest" description="Disordered" evidence="1">
    <location>
        <begin position="284"/>
        <end position="317"/>
    </location>
</feature>
<evidence type="ECO:0000256" key="1">
    <source>
        <dbReference type="SAM" id="MobiDB-lite"/>
    </source>
</evidence>
<dbReference type="EMBL" id="CP144547">
    <property type="protein sequence ID" value="WVW86138.1"/>
    <property type="molecule type" value="Genomic_DNA"/>
</dbReference>
<dbReference type="EMBL" id="KI894024">
    <property type="protein sequence ID" value="OCF23104.1"/>
    <property type="molecule type" value="Genomic_DNA"/>
</dbReference>
<evidence type="ECO:0000313" key="3">
    <source>
        <dbReference type="EMBL" id="OCF23104.1"/>
    </source>
</evidence>
<keyword evidence="2" id="KW-0812">Transmembrane</keyword>
<dbReference type="STRING" id="1296100.A0A1B9FWF4"/>
<reference evidence="4" key="2">
    <citation type="submission" date="2013-07" db="EMBL/GenBank/DDBJ databases">
        <authorList>
            <consortium name="The Broad Institute Genome Sequencing Platform"/>
            <person name="Cuomo C."/>
            <person name="Litvintseva A."/>
            <person name="Chen Y."/>
            <person name="Heitman J."/>
            <person name="Sun S."/>
            <person name="Springer D."/>
            <person name="Dromer F."/>
            <person name="Young S.K."/>
            <person name="Zeng Q."/>
            <person name="Gargeya S."/>
            <person name="Fitzgerald M."/>
            <person name="Abouelleil A."/>
            <person name="Alvarado L."/>
            <person name="Berlin A.M."/>
            <person name="Chapman S.B."/>
            <person name="Dewar J."/>
            <person name="Goldberg J."/>
            <person name="Griggs A."/>
            <person name="Gujja S."/>
            <person name="Hansen M."/>
            <person name="Howarth C."/>
            <person name="Imamovic A."/>
            <person name="Larimer J."/>
            <person name="McCowan C."/>
            <person name="Murphy C."/>
            <person name="Pearson M."/>
            <person name="Priest M."/>
            <person name="Roberts A."/>
            <person name="Saif S."/>
            <person name="Shea T."/>
            <person name="Sykes S."/>
            <person name="Wortman J."/>
            <person name="Nusbaum C."/>
            <person name="Birren B."/>
        </authorList>
    </citation>
    <scope>NUCLEOTIDE SEQUENCE</scope>
    <source>
        <strain evidence="4">CBS 10118</strain>
    </source>
</reference>
<feature type="compositionally biased region" description="Polar residues" evidence="1">
    <location>
        <begin position="398"/>
        <end position="408"/>
    </location>
</feature>
<proteinExistence type="predicted"/>
<dbReference type="RefSeq" id="XP_019044174.1">
    <property type="nucleotide sequence ID" value="XM_019194051.1"/>
</dbReference>
<keyword evidence="2" id="KW-0472">Membrane</keyword>
<dbReference type="VEuPathDB" id="FungiDB:I302_07455"/>
<dbReference type="OrthoDB" id="2563669at2759"/>
<dbReference type="AlphaFoldDB" id="A0A1B9FWF4"/>
<reference evidence="3" key="1">
    <citation type="submission" date="2013-07" db="EMBL/GenBank/DDBJ databases">
        <title>The Genome Sequence of Cryptococcus bestiolae CBS10118.</title>
        <authorList>
            <consortium name="The Broad Institute Genome Sequencing Platform"/>
            <person name="Cuomo C."/>
            <person name="Litvintseva A."/>
            <person name="Chen Y."/>
            <person name="Heitman J."/>
            <person name="Sun S."/>
            <person name="Springer D."/>
            <person name="Dromer F."/>
            <person name="Young S.K."/>
            <person name="Zeng Q."/>
            <person name="Gargeya S."/>
            <person name="Fitzgerald M."/>
            <person name="Abouelleil A."/>
            <person name="Alvarado L."/>
            <person name="Berlin A.M."/>
            <person name="Chapman S.B."/>
            <person name="Dewar J."/>
            <person name="Goldberg J."/>
            <person name="Griggs A."/>
            <person name="Gujja S."/>
            <person name="Hansen M."/>
            <person name="Howarth C."/>
            <person name="Imamovic A."/>
            <person name="Larimer J."/>
            <person name="McCowan C."/>
            <person name="Murphy C."/>
            <person name="Pearson M."/>
            <person name="Priest M."/>
            <person name="Roberts A."/>
            <person name="Saif S."/>
            <person name="Shea T."/>
            <person name="Sykes S."/>
            <person name="Wortman J."/>
            <person name="Nusbaum C."/>
            <person name="Birren B."/>
        </authorList>
    </citation>
    <scope>NUCLEOTIDE SEQUENCE [LARGE SCALE GENOMIC DNA]</scope>
    <source>
        <strain evidence="3">CBS 10118</strain>
    </source>
</reference>
<evidence type="ECO:0000256" key="2">
    <source>
        <dbReference type="SAM" id="Phobius"/>
    </source>
</evidence>
<gene>
    <name evidence="3" type="ORF">I302_07455</name>
    <name evidence="4" type="ORF">I302_108179</name>
</gene>
<keyword evidence="5" id="KW-1185">Reference proteome</keyword>
<organism evidence="3">
    <name type="scientific">Kwoniella bestiolae CBS 10118</name>
    <dbReference type="NCBI Taxonomy" id="1296100"/>
    <lineage>
        <taxon>Eukaryota</taxon>
        <taxon>Fungi</taxon>
        <taxon>Dikarya</taxon>
        <taxon>Basidiomycota</taxon>
        <taxon>Agaricomycotina</taxon>
        <taxon>Tremellomycetes</taxon>
        <taxon>Tremellales</taxon>
        <taxon>Cryptococcaceae</taxon>
        <taxon>Kwoniella</taxon>
    </lineage>
</organism>
<dbReference type="Gene3D" id="2.60.120.260">
    <property type="entry name" value="Galactose-binding domain-like"/>
    <property type="match status" value="2"/>
</dbReference>
<feature type="transmembrane region" description="Helical" evidence="2">
    <location>
        <begin position="325"/>
        <end position="348"/>
    </location>
</feature>
<dbReference type="Proteomes" id="UP000092730">
    <property type="component" value="Chromosome 7"/>
</dbReference>